<dbReference type="Pfam" id="PF01627">
    <property type="entry name" value="Hpt"/>
    <property type="match status" value="1"/>
</dbReference>
<feature type="modified residue" description="4-aspartylphosphate" evidence="13">
    <location>
        <position position="488"/>
    </location>
</feature>
<dbReference type="Gene3D" id="1.20.120.160">
    <property type="entry name" value="HPT domain"/>
    <property type="match status" value="1"/>
</dbReference>
<keyword evidence="10" id="KW-0902">Two-component regulatory system</keyword>
<dbReference type="PROSITE" id="PS50110">
    <property type="entry name" value="RESPONSE_REGULATORY"/>
    <property type="match status" value="2"/>
</dbReference>
<dbReference type="InterPro" id="IPR004358">
    <property type="entry name" value="Sig_transdc_His_kin-like_C"/>
</dbReference>
<proteinExistence type="predicted"/>
<dbReference type="SUPFAM" id="SSF47384">
    <property type="entry name" value="Homodimeric domain of signal transducing histidine kinase"/>
    <property type="match status" value="1"/>
</dbReference>
<evidence type="ECO:0000256" key="3">
    <source>
        <dbReference type="ARBA" id="ARBA00012438"/>
    </source>
</evidence>
<feature type="domain" description="Response regulatory" evidence="16">
    <location>
        <begin position="439"/>
        <end position="559"/>
    </location>
</feature>
<feature type="domain" description="HPt" evidence="17">
    <location>
        <begin position="595"/>
        <end position="688"/>
    </location>
</feature>
<dbReference type="GO" id="GO:0004673">
    <property type="term" value="F:protein histidine kinase activity"/>
    <property type="evidence" value="ECO:0007669"/>
    <property type="project" value="UniProtKB-EC"/>
</dbReference>
<protein>
    <recommendedName>
        <fullName evidence="3">histidine kinase</fullName>
        <ecNumber evidence="3">2.7.13.3</ecNumber>
    </recommendedName>
</protein>
<dbReference type="Gene3D" id="3.30.565.10">
    <property type="entry name" value="Histidine kinase-like ATPase, C-terminal domain"/>
    <property type="match status" value="1"/>
</dbReference>
<dbReference type="CDD" id="cd00082">
    <property type="entry name" value="HisKA"/>
    <property type="match status" value="1"/>
</dbReference>
<keyword evidence="9" id="KW-1133">Transmembrane helix</keyword>
<reference evidence="18 19" key="2">
    <citation type="submission" date="2024-09" db="EMBL/GenBank/DDBJ databases">
        <title>Draft genome sequence of Candidatus Magnetaquicoccaceae bacterium FCR-1.</title>
        <authorList>
            <person name="Shimoshige H."/>
            <person name="Shimamura S."/>
            <person name="Taoka A."/>
            <person name="Kobayashi H."/>
            <person name="Maekawa T."/>
        </authorList>
    </citation>
    <scope>NUCLEOTIDE SEQUENCE [LARGE SCALE GENOMIC DNA]</scope>
    <source>
        <strain evidence="18 19">FCR-1</strain>
    </source>
</reference>
<dbReference type="SMART" id="SM00388">
    <property type="entry name" value="HisKA"/>
    <property type="match status" value="1"/>
</dbReference>
<dbReference type="PRINTS" id="PR00344">
    <property type="entry name" value="BCTRLSENSOR"/>
</dbReference>
<evidence type="ECO:0000256" key="5">
    <source>
        <dbReference type="ARBA" id="ARBA00022553"/>
    </source>
</evidence>
<dbReference type="Pfam" id="PF02518">
    <property type="entry name" value="HATPase_c"/>
    <property type="match status" value="1"/>
</dbReference>
<dbReference type="CDD" id="cd17546">
    <property type="entry name" value="REC_hyHK_CKI1_RcsC-like"/>
    <property type="match status" value="1"/>
</dbReference>
<accession>A0ABQ0C6W6</accession>
<dbReference type="SUPFAM" id="SSF52172">
    <property type="entry name" value="CheY-like"/>
    <property type="match status" value="2"/>
</dbReference>
<name>A0ABQ0C6W6_9PROT</name>
<dbReference type="Gene3D" id="1.10.287.130">
    <property type="match status" value="1"/>
</dbReference>
<dbReference type="InterPro" id="IPR008207">
    <property type="entry name" value="Sig_transdc_His_kin_Hpt_dom"/>
</dbReference>
<evidence type="ECO:0000256" key="11">
    <source>
        <dbReference type="ARBA" id="ARBA00023136"/>
    </source>
</evidence>
<evidence type="ECO:0000256" key="10">
    <source>
        <dbReference type="ARBA" id="ARBA00023012"/>
    </source>
</evidence>
<evidence type="ECO:0000256" key="1">
    <source>
        <dbReference type="ARBA" id="ARBA00000085"/>
    </source>
</evidence>
<dbReference type="Gene3D" id="3.40.50.2300">
    <property type="match status" value="2"/>
</dbReference>
<evidence type="ECO:0000259" key="17">
    <source>
        <dbReference type="PROSITE" id="PS50894"/>
    </source>
</evidence>
<keyword evidence="4" id="KW-1003">Cell membrane</keyword>
<evidence type="ECO:0000256" key="2">
    <source>
        <dbReference type="ARBA" id="ARBA00004651"/>
    </source>
</evidence>
<keyword evidence="19" id="KW-1185">Reference proteome</keyword>
<dbReference type="Pfam" id="PF00072">
    <property type="entry name" value="Response_reg"/>
    <property type="match status" value="2"/>
</dbReference>
<dbReference type="PANTHER" id="PTHR45339:SF1">
    <property type="entry name" value="HYBRID SIGNAL TRANSDUCTION HISTIDINE KINASE J"/>
    <property type="match status" value="1"/>
</dbReference>
<keyword evidence="8" id="KW-0067">ATP-binding</keyword>
<feature type="domain" description="Response regulatory" evidence="16">
    <location>
        <begin position="20"/>
        <end position="135"/>
    </location>
</feature>
<dbReference type="InterPro" id="IPR001789">
    <property type="entry name" value="Sig_transdc_resp-reg_receiver"/>
</dbReference>
<sequence length="693" mass="76620">MESQSAGMPFEGDGEARKSIVLLVDDQPENIDIIRSALDEHFQILVATHGVKALQVVRRVVPDIILLDIMMPVMDGYETCRRLKEDPLTAGIPVIFLTAKTEFEDEAKGLALGAIDYIRKPSSPQIILARVKNIEHLLLARHALELKNFALENARLKAEEALDRLAENERDLHAAMLAAERASMAKSEFLAVMSHEIRTPLNGILGMTELLMDLEMSDEYRLYVETIRRSGENLLVIINDILDFSKIEAGRLELEAIPFNLWGLLDELQFIFGQVASSKELAFRVDHDGLLPRDLIGDPVRVRQVLTNLLSNALKFTEFGGVSLQAEPLKVSADQARIAFVVRDTGIGISPENFARLFDAFSQVDSSTTRKFGGTGLGLSITNRLVRMMDGEITVQSQLGVGSTFRVEIPFKMARSALPEGLIRPPGEGVPAEIPANTSILLVEDDPINLAVIKGMLQPYRVRIEAAQNGRVALGKLARSGFDLVLMDCLMPEMDGYAACQEFRGMEMNSGAMRRTPVIALTANAMQGDREKCLAAGMDDYLSKPFKRHALVEIIALWLARARSQGGLEIPVPTESLREREPIDREKIQELQEDLGEDFFKVLRTFQAGLPDRSARVWAAMQANDANQVHMEVHSLKSLSAQFGLGRLREVVVGLDNKARAGSLEGTSELAERLMEEIRTADAAISAYLVGRS</sequence>
<reference evidence="18 19" key="1">
    <citation type="submission" date="2024-05" db="EMBL/GenBank/DDBJ databases">
        <authorList>
            <consortium name="Candidatus Magnetaquicoccaceae bacterium FCR-1 genome sequencing consortium"/>
            <person name="Shimoshige H."/>
            <person name="Shimamura S."/>
            <person name="Taoka A."/>
            <person name="Kobayashi H."/>
            <person name="Maekawa T."/>
        </authorList>
    </citation>
    <scope>NUCLEOTIDE SEQUENCE [LARGE SCALE GENOMIC DNA]</scope>
    <source>
        <strain evidence="18 19">FCR-1</strain>
    </source>
</reference>
<feature type="modified residue" description="Phosphohistidine" evidence="12">
    <location>
        <position position="634"/>
    </location>
</feature>
<dbReference type="InterPro" id="IPR003661">
    <property type="entry name" value="HisK_dim/P_dom"/>
</dbReference>
<evidence type="ECO:0000256" key="13">
    <source>
        <dbReference type="PROSITE-ProRule" id="PRU00169"/>
    </source>
</evidence>
<evidence type="ECO:0000259" key="15">
    <source>
        <dbReference type="PROSITE" id="PS50109"/>
    </source>
</evidence>
<evidence type="ECO:0000256" key="7">
    <source>
        <dbReference type="ARBA" id="ARBA00022741"/>
    </source>
</evidence>
<evidence type="ECO:0000313" key="18">
    <source>
        <dbReference type="EMBL" id="GAB0056628.1"/>
    </source>
</evidence>
<keyword evidence="18" id="KW-0418">Kinase</keyword>
<evidence type="ECO:0000256" key="4">
    <source>
        <dbReference type="ARBA" id="ARBA00022475"/>
    </source>
</evidence>
<comment type="subcellular location">
    <subcellularLocation>
        <location evidence="2">Cell membrane</location>
        <topology evidence="2">Multi-pass membrane protein</topology>
    </subcellularLocation>
</comment>
<gene>
    <name evidence="18" type="primary">rcsC_23</name>
    <name evidence="18" type="ORF">SIID45300_00936</name>
</gene>
<dbReference type="PROSITE" id="PS50894">
    <property type="entry name" value="HPT"/>
    <property type="match status" value="1"/>
</dbReference>
<dbReference type="InterPro" id="IPR036890">
    <property type="entry name" value="HATPase_C_sf"/>
</dbReference>
<organism evidence="18 19">
    <name type="scientific">Candidatus Magnetaquiglobus chichijimensis</name>
    <dbReference type="NCBI Taxonomy" id="3141448"/>
    <lineage>
        <taxon>Bacteria</taxon>
        <taxon>Pseudomonadati</taxon>
        <taxon>Pseudomonadota</taxon>
        <taxon>Magnetococcia</taxon>
        <taxon>Magnetococcales</taxon>
        <taxon>Candidatus Magnetaquicoccaceae</taxon>
        <taxon>Candidatus Magnetaquiglobus</taxon>
    </lineage>
</organism>
<feature type="domain" description="Histidine kinase" evidence="15">
    <location>
        <begin position="192"/>
        <end position="413"/>
    </location>
</feature>
<dbReference type="Pfam" id="PF00512">
    <property type="entry name" value="HisKA"/>
    <property type="match status" value="1"/>
</dbReference>
<dbReference type="EMBL" id="BAAFGK010000004">
    <property type="protein sequence ID" value="GAB0056628.1"/>
    <property type="molecule type" value="Genomic_DNA"/>
</dbReference>
<feature type="coiled-coil region" evidence="14">
    <location>
        <begin position="139"/>
        <end position="171"/>
    </location>
</feature>
<dbReference type="Proteomes" id="UP001628193">
    <property type="component" value="Unassembled WGS sequence"/>
</dbReference>
<keyword evidence="7" id="KW-0547">Nucleotide-binding</keyword>
<dbReference type="CDD" id="cd16922">
    <property type="entry name" value="HATPase_EvgS-ArcB-TorS-like"/>
    <property type="match status" value="1"/>
</dbReference>
<dbReference type="InterPro" id="IPR036097">
    <property type="entry name" value="HisK_dim/P_sf"/>
</dbReference>
<dbReference type="InterPro" id="IPR005467">
    <property type="entry name" value="His_kinase_dom"/>
</dbReference>
<evidence type="ECO:0000256" key="9">
    <source>
        <dbReference type="ARBA" id="ARBA00022989"/>
    </source>
</evidence>
<keyword evidence="11" id="KW-0472">Membrane</keyword>
<keyword evidence="6" id="KW-0812">Transmembrane</keyword>
<dbReference type="PANTHER" id="PTHR45339">
    <property type="entry name" value="HYBRID SIGNAL TRANSDUCTION HISTIDINE KINASE J"/>
    <property type="match status" value="1"/>
</dbReference>
<keyword evidence="14" id="KW-0175">Coiled coil</keyword>
<dbReference type="InterPro" id="IPR011006">
    <property type="entry name" value="CheY-like_superfamily"/>
</dbReference>
<dbReference type="SMART" id="SM00387">
    <property type="entry name" value="HATPase_c"/>
    <property type="match status" value="1"/>
</dbReference>
<keyword evidence="18" id="KW-0808">Transferase</keyword>
<dbReference type="SMART" id="SM00448">
    <property type="entry name" value="REC"/>
    <property type="match status" value="2"/>
</dbReference>
<dbReference type="SUPFAM" id="SSF47226">
    <property type="entry name" value="Histidine-containing phosphotransfer domain, HPT domain"/>
    <property type="match status" value="1"/>
</dbReference>
<evidence type="ECO:0000256" key="6">
    <source>
        <dbReference type="ARBA" id="ARBA00022692"/>
    </source>
</evidence>
<keyword evidence="5 13" id="KW-0597">Phosphoprotein</keyword>
<comment type="catalytic activity">
    <reaction evidence="1">
        <text>ATP + protein L-histidine = ADP + protein N-phospho-L-histidine.</text>
        <dbReference type="EC" id="2.7.13.3"/>
    </reaction>
</comment>
<evidence type="ECO:0000256" key="14">
    <source>
        <dbReference type="SAM" id="Coils"/>
    </source>
</evidence>
<dbReference type="SUPFAM" id="SSF55874">
    <property type="entry name" value="ATPase domain of HSP90 chaperone/DNA topoisomerase II/histidine kinase"/>
    <property type="match status" value="1"/>
</dbReference>
<dbReference type="RefSeq" id="WP_420904352.1">
    <property type="nucleotide sequence ID" value="NZ_BAAFGK010000004.1"/>
</dbReference>
<comment type="caution">
    <text evidence="18">The sequence shown here is derived from an EMBL/GenBank/DDBJ whole genome shotgun (WGS) entry which is preliminary data.</text>
</comment>
<dbReference type="EC" id="2.7.13.3" evidence="3"/>
<evidence type="ECO:0000256" key="12">
    <source>
        <dbReference type="PROSITE-ProRule" id="PRU00110"/>
    </source>
</evidence>
<feature type="modified residue" description="4-aspartylphosphate" evidence="13">
    <location>
        <position position="68"/>
    </location>
</feature>
<dbReference type="InterPro" id="IPR036641">
    <property type="entry name" value="HPT_dom_sf"/>
</dbReference>
<evidence type="ECO:0000256" key="8">
    <source>
        <dbReference type="ARBA" id="ARBA00022840"/>
    </source>
</evidence>
<dbReference type="PROSITE" id="PS50109">
    <property type="entry name" value="HIS_KIN"/>
    <property type="match status" value="1"/>
</dbReference>
<evidence type="ECO:0000313" key="19">
    <source>
        <dbReference type="Proteomes" id="UP001628193"/>
    </source>
</evidence>
<dbReference type="InterPro" id="IPR003594">
    <property type="entry name" value="HATPase_dom"/>
</dbReference>
<evidence type="ECO:0000259" key="16">
    <source>
        <dbReference type="PROSITE" id="PS50110"/>
    </source>
</evidence>